<dbReference type="Proteomes" id="UP000515344">
    <property type="component" value="Chromosome"/>
</dbReference>
<dbReference type="EMBL" id="CP060007">
    <property type="protein sequence ID" value="QNA44489.1"/>
    <property type="molecule type" value="Genomic_DNA"/>
</dbReference>
<dbReference type="Gene3D" id="2.30.40.10">
    <property type="entry name" value="Urease, subunit C, domain 1"/>
    <property type="match status" value="2"/>
</dbReference>
<dbReference type="InterPro" id="IPR011059">
    <property type="entry name" value="Metal-dep_hydrolase_composite"/>
</dbReference>
<protein>
    <submittedName>
        <fullName evidence="4">PD40 domain-containing protein</fullName>
    </submittedName>
</protein>
<dbReference type="PANTHER" id="PTHR36842:SF1">
    <property type="entry name" value="PROTEIN TOLB"/>
    <property type="match status" value="1"/>
</dbReference>
<dbReference type="PANTHER" id="PTHR36842">
    <property type="entry name" value="PROTEIN TOLB HOMOLOG"/>
    <property type="match status" value="1"/>
</dbReference>
<evidence type="ECO:0000256" key="2">
    <source>
        <dbReference type="SAM" id="SignalP"/>
    </source>
</evidence>
<dbReference type="KEGG" id="lacs:H4075_20910"/>
<evidence type="ECO:0000256" key="1">
    <source>
        <dbReference type="ARBA" id="ARBA00009820"/>
    </source>
</evidence>
<feature type="signal peptide" evidence="2">
    <location>
        <begin position="1"/>
        <end position="18"/>
    </location>
</feature>
<dbReference type="Pfam" id="PF07676">
    <property type="entry name" value="PD40"/>
    <property type="match status" value="2"/>
</dbReference>
<dbReference type="Gene3D" id="3.20.20.140">
    <property type="entry name" value="Metal-dependent hydrolases"/>
    <property type="match status" value="2"/>
</dbReference>
<dbReference type="SUPFAM" id="SSF51338">
    <property type="entry name" value="Composite domain of metallo-dependent hydrolases"/>
    <property type="match status" value="1"/>
</dbReference>
<keyword evidence="5" id="KW-1185">Reference proteome</keyword>
<evidence type="ECO:0000313" key="4">
    <source>
        <dbReference type="EMBL" id="QNA44489.1"/>
    </source>
</evidence>
<feature type="chain" id="PRO_5029000069" evidence="2">
    <location>
        <begin position="19"/>
        <end position="1195"/>
    </location>
</feature>
<dbReference type="InterPro" id="IPR032466">
    <property type="entry name" value="Metal_Hydrolase"/>
</dbReference>
<organism evidence="4 5">
    <name type="scientific">Lacibacter sediminis</name>
    <dbReference type="NCBI Taxonomy" id="2760713"/>
    <lineage>
        <taxon>Bacteria</taxon>
        <taxon>Pseudomonadati</taxon>
        <taxon>Bacteroidota</taxon>
        <taxon>Chitinophagia</taxon>
        <taxon>Chitinophagales</taxon>
        <taxon>Chitinophagaceae</taxon>
        <taxon>Lacibacter</taxon>
    </lineage>
</organism>
<dbReference type="InterPro" id="IPR011659">
    <property type="entry name" value="WD40"/>
</dbReference>
<dbReference type="Gene3D" id="2.120.10.30">
    <property type="entry name" value="TolB, C-terminal domain"/>
    <property type="match status" value="2"/>
</dbReference>
<evidence type="ECO:0000313" key="5">
    <source>
        <dbReference type="Proteomes" id="UP000515344"/>
    </source>
</evidence>
<keyword evidence="2" id="KW-0732">Signal</keyword>
<dbReference type="AlphaFoldDB" id="A0A7G5XG86"/>
<gene>
    <name evidence="4" type="ORF">H4075_20910</name>
</gene>
<evidence type="ECO:0000259" key="3">
    <source>
        <dbReference type="Pfam" id="PF01979"/>
    </source>
</evidence>
<dbReference type="SUPFAM" id="SSF69304">
    <property type="entry name" value="Tricorn protease N-terminal domain"/>
    <property type="match status" value="1"/>
</dbReference>
<dbReference type="GO" id="GO:0016810">
    <property type="term" value="F:hydrolase activity, acting on carbon-nitrogen (but not peptide) bonds"/>
    <property type="evidence" value="ECO:0007669"/>
    <property type="project" value="InterPro"/>
</dbReference>
<dbReference type="SUPFAM" id="SSF51556">
    <property type="entry name" value="Metallo-dependent hydrolases"/>
    <property type="match status" value="1"/>
</dbReference>
<dbReference type="Pfam" id="PF01979">
    <property type="entry name" value="Amidohydro_1"/>
    <property type="match status" value="1"/>
</dbReference>
<reference evidence="5" key="1">
    <citation type="submission" date="2020-08" db="EMBL/GenBank/DDBJ databases">
        <title>Lacibacter sp. S13-6-6 genome sequencing.</title>
        <authorList>
            <person name="Jin L."/>
        </authorList>
    </citation>
    <scope>NUCLEOTIDE SEQUENCE [LARGE SCALE GENOMIC DNA]</scope>
    <source>
        <strain evidence="5">S13-6-6</strain>
    </source>
</reference>
<sequence>MRKTACLIAILGISGSLAAQQPVKDTIKKDTMPYTAFAKLPLKPERTIKFTAKEGTWMSVDVSPDGQTIAFDLMGDIYTIPAAGGKATAVTKGIAYETHPRFSPDGKKILFTSDRSGSDNIWYIDMEKKDTVQLTKDPTEDFPAAVWTPDGNYIIASKGRRIPKLWMYHKDGGGGIQLNDGPPALKTIDPFVSADGKYVYYSQRNGSWNYNALLPQYQIGTYDRDKGITNTITTRYGSAFTPTLSKDGQWMVYGSRYQDKTGLVLRNMKNGDERWLAYPVQRDEQESIAPQGVLPGMSFTPDSKFLVASYGGKIWRIPVDGSKATEIAFEADMNLEMGPRLYFNYAIKDTSAALATQIRDGVPSPDGKKLAFTVLNRLYVMDYPNGTPKRVTNNNFTEAMPAWSPDGTQLVFVTWNETEGGHIYKAGFGNKPAVTKLTTEPGFYMQPAWSYNNRIAFFKAPLRLFKDAEDPFYSGAEADIVWMNATGGPMTKVDLTVNAGNIHFTKNTDRIYLNGQGGTLISCRWDGTDLKTHVRITGITTYGAVADAHDDHSGHEHSTGTANDVTYVMGKPIMKTSAVNYCMLPEGASNREPQNMPSSAGIILMAPEGNQALAQVNNNVYVVTIPQTGKMPTINVGEPTASSFPARQLTEIGGEFPAWEADGKKIHWSLGNGHWVYDTERAQFVEDSVKAAKKIETQKAADSVKALLALGPDAKKLADSLAKKSADSLAAILKVDTARAKREALAKEELKKKEKYTPAETQVKVFYQKDQPTGTMLLKNARIVTMKGEEVIENGDVLIVNNRIKAVGKTGTLTVPAGTKEIDCTGKTITPGFVDTHSHMWTYWGLHKNTSWIYAANLAYGVTTTRDPQTAVTDVLTWSDMVEAGQMPGPRVYSTGPGVGFWMYNLKSLEQTRNVLKQYSKYYNTQYIKMYLVGNRLHRQWVIMAAKEQKLMPTTEGGLDYKLNMTQLFDGYPGHEHAIPVFPLYSDVTKTIAESKMAYTPTLLVAYGGPWAENFYYTTESPVHDKKLNFFTPYEELSAKSRRRAGGLGGWFTPEDHVFKKHAQSVNGVVQQGGLAGIGSHGQLQGLGYHWEMWSVASGGMSNLNALRTATILGATALGLDKELGSIEEGKLADINIMDANPLQNIRNTNTIRYVVKNGRLYDGNTLDEIYPTPRKMDAGSWTKKAPTVTTEVKD</sequence>
<comment type="similarity">
    <text evidence="1">Belongs to the TolB family.</text>
</comment>
<dbReference type="RefSeq" id="WP_182802751.1">
    <property type="nucleotide sequence ID" value="NZ_CP060007.1"/>
</dbReference>
<dbReference type="InterPro" id="IPR011042">
    <property type="entry name" value="6-blade_b-propeller_TolB-like"/>
</dbReference>
<accession>A0A7G5XG86</accession>
<name>A0A7G5XG86_9BACT</name>
<proteinExistence type="inferred from homology"/>
<dbReference type="InterPro" id="IPR006680">
    <property type="entry name" value="Amidohydro-rel"/>
</dbReference>
<feature type="domain" description="Amidohydrolase-related" evidence="3">
    <location>
        <begin position="828"/>
        <end position="1161"/>
    </location>
</feature>
<dbReference type="SUPFAM" id="SSF82171">
    <property type="entry name" value="DPP6 N-terminal domain-like"/>
    <property type="match status" value="1"/>
</dbReference>
<dbReference type="Pfam" id="PF26549">
    <property type="entry name" value="Tricorn_N"/>
    <property type="match status" value="1"/>
</dbReference>